<protein>
    <submittedName>
        <fullName evidence="2">Uncharacterized protein</fullName>
    </submittedName>
</protein>
<dbReference type="Proteomes" id="UP000245119">
    <property type="component" value="Linkage Group LG6"/>
</dbReference>
<gene>
    <name evidence="2" type="ORF">C0Q70_11294</name>
</gene>
<organism evidence="2 3">
    <name type="scientific">Pomacea canaliculata</name>
    <name type="common">Golden apple snail</name>
    <dbReference type="NCBI Taxonomy" id="400727"/>
    <lineage>
        <taxon>Eukaryota</taxon>
        <taxon>Metazoa</taxon>
        <taxon>Spiralia</taxon>
        <taxon>Lophotrochozoa</taxon>
        <taxon>Mollusca</taxon>
        <taxon>Gastropoda</taxon>
        <taxon>Caenogastropoda</taxon>
        <taxon>Architaenioglossa</taxon>
        <taxon>Ampullarioidea</taxon>
        <taxon>Ampullariidae</taxon>
        <taxon>Pomacea</taxon>
    </lineage>
</organism>
<feature type="transmembrane region" description="Helical" evidence="1">
    <location>
        <begin position="119"/>
        <end position="135"/>
    </location>
</feature>
<sequence length="215" mass="23970">MTIMGRHPFIGLVSRPLREEFGMKAQSYTAGVVYGLHATSDVISTIIAVDRCLCVVCPLRVAHLIRTRTMVAVMATSFVFLQLSYAMLPIKFTVASVYTLFTPCVNFLIDLWDPLAGDEFVYTSMAYTLGVVYGLRATSDIISMIIAVDRCLCVLLPLRVTHLIRTRTMAAMMAASFFFLQLCYIVLPLRFTVARKTKSPVYPTRSLTTALSSKQ</sequence>
<evidence type="ECO:0000313" key="2">
    <source>
        <dbReference type="EMBL" id="PVD28700.1"/>
    </source>
</evidence>
<dbReference type="OrthoDB" id="6197062at2759"/>
<dbReference type="AlphaFoldDB" id="A0A2T7P5L0"/>
<keyword evidence="1" id="KW-0812">Transmembrane</keyword>
<keyword evidence="1" id="KW-1133">Transmembrane helix</keyword>
<evidence type="ECO:0000313" key="3">
    <source>
        <dbReference type="Proteomes" id="UP000245119"/>
    </source>
</evidence>
<dbReference type="EMBL" id="PZQS01000006">
    <property type="protein sequence ID" value="PVD28700.1"/>
    <property type="molecule type" value="Genomic_DNA"/>
</dbReference>
<keyword evidence="1" id="KW-0472">Membrane</keyword>
<accession>A0A2T7P5L0</accession>
<feature type="transmembrane region" description="Helical" evidence="1">
    <location>
        <begin position="170"/>
        <end position="191"/>
    </location>
</feature>
<keyword evidence="3" id="KW-1185">Reference proteome</keyword>
<name>A0A2T7P5L0_POMCA</name>
<evidence type="ECO:0000256" key="1">
    <source>
        <dbReference type="SAM" id="Phobius"/>
    </source>
</evidence>
<proteinExistence type="predicted"/>
<reference evidence="2 3" key="1">
    <citation type="submission" date="2018-04" db="EMBL/GenBank/DDBJ databases">
        <title>The genome of golden apple snail Pomacea canaliculata provides insight into stress tolerance and invasive adaptation.</title>
        <authorList>
            <person name="Liu C."/>
            <person name="Liu B."/>
            <person name="Ren Y."/>
            <person name="Zhang Y."/>
            <person name="Wang H."/>
            <person name="Li S."/>
            <person name="Jiang F."/>
            <person name="Yin L."/>
            <person name="Zhang G."/>
            <person name="Qian W."/>
            <person name="Fan W."/>
        </authorList>
    </citation>
    <scope>NUCLEOTIDE SEQUENCE [LARGE SCALE GENOMIC DNA]</scope>
    <source>
        <strain evidence="2">SZHN2017</strain>
        <tissue evidence="2">Muscle</tissue>
    </source>
</reference>
<comment type="caution">
    <text evidence="2">The sequence shown here is derived from an EMBL/GenBank/DDBJ whole genome shotgun (WGS) entry which is preliminary data.</text>
</comment>